<sequence>MTDRNGYKSLNSDLSPLQPRRMQMKCFVSQNVSTSDSPVTKCSRGATLVIKPIKFSPKKELKLNSTQLSLTMEGREKKFRGIRRALNNGTRQKLIKLSNIIQN</sequence>
<dbReference type="EMBL" id="CAMPGE010003687">
    <property type="protein sequence ID" value="CAI2362530.1"/>
    <property type="molecule type" value="Genomic_DNA"/>
</dbReference>
<name>A0AAD1U560_EUPCR</name>
<keyword evidence="2" id="KW-1185">Reference proteome</keyword>
<reference evidence="1" key="1">
    <citation type="submission" date="2023-07" db="EMBL/GenBank/DDBJ databases">
        <authorList>
            <consortium name="AG Swart"/>
            <person name="Singh M."/>
            <person name="Singh A."/>
            <person name="Seah K."/>
            <person name="Emmerich C."/>
        </authorList>
    </citation>
    <scope>NUCLEOTIDE SEQUENCE</scope>
    <source>
        <strain evidence="1">DP1</strain>
    </source>
</reference>
<evidence type="ECO:0000313" key="1">
    <source>
        <dbReference type="EMBL" id="CAI2362530.1"/>
    </source>
</evidence>
<accession>A0AAD1U560</accession>
<proteinExistence type="predicted"/>
<comment type="caution">
    <text evidence="1">The sequence shown here is derived from an EMBL/GenBank/DDBJ whole genome shotgun (WGS) entry which is preliminary data.</text>
</comment>
<gene>
    <name evidence="1" type="ORF">ECRASSUSDP1_LOCUS3854</name>
</gene>
<organism evidence="1 2">
    <name type="scientific">Euplotes crassus</name>
    <dbReference type="NCBI Taxonomy" id="5936"/>
    <lineage>
        <taxon>Eukaryota</taxon>
        <taxon>Sar</taxon>
        <taxon>Alveolata</taxon>
        <taxon>Ciliophora</taxon>
        <taxon>Intramacronucleata</taxon>
        <taxon>Spirotrichea</taxon>
        <taxon>Hypotrichia</taxon>
        <taxon>Euplotida</taxon>
        <taxon>Euplotidae</taxon>
        <taxon>Moneuplotes</taxon>
    </lineage>
</organism>
<dbReference type="AlphaFoldDB" id="A0AAD1U560"/>
<dbReference type="Proteomes" id="UP001295684">
    <property type="component" value="Unassembled WGS sequence"/>
</dbReference>
<evidence type="ECO:0000313" key="2">
    <source>
        <dbReference type="Proteomes" id="UP001295684"/>
    </source>
</evidence>
<protein>
    <submittedName>
        <fullName evidence="1">Uncharacterized protein</fullName>
    </submittedName>
</protein>